<protein>
    <submittedName>
        <fullName evidence="8">Uncharacterized protein</fullName>
    </submittedName>
</protein>
<evidence type="ECO:0000256" key="4">
    <source>
        <dbReference type="ARBA" id="ARBA00022692"/>
    </source>
</evidence>
<keyword evidence="3" id="KW-0813">Transport</keyword>
<dbReference type="EMBL" id="OC915833">
    <property type="protein sequence ID" value="CAD7642140.1"/>
    <property type="molecule type" value="Genomic_DNA"/>
</dbReference>
<dbReference type="HAMAP" id="MF_00221">
    <property type="entry name" value="NRAMP"/>
    <property type="match status" value="1"/>
</dbReference>
<name>A0A7R9LI26_9ACAR</name>
<dbReference type="NCBIfam" id="NF037982">
    <property type="entry name" value="Nramp_1"/>
    <property type="match status" value="1"/>
</dbReference>
<dbReference type="PANTHER" id="PTHR11706:SF33">
    <property type="entry name" value="NATURAL RESISTANCE-ASSOCIATED MACROPHAGE PROTEIN 2"/>
    <property type="match status" value="1"/>
</dbReference>
<dbReference type="GO" id="GO:0015086">
    <property type="term" value="F:cadmium ion transmembrane transporter activity"/>
    <property type="evidence" value="ECO:0007669"/>
    <property type="project" value="TreeGrafter"/>
</dbReference>
<dbReference type="GO" id="GO:0005886">
    <property type="term" value="C:plasma membrane"/>
    <property type="evidence" value="ECO:0007669"/>
    <property type="project" value="TreeGrafter"/>
</dbReference>
<keyword evidence="5 7" id="KW-1133">Transmembrane helix</keyword>
<comment type="subcellular location">
    <subcellularLocation>
        <location evidence="1">Membrane</location>
        <topology evidence="1">Multi-pass membrane protein</topology>
    </subcellularLocation>
</comment>
<dbReference type="GO" id="GO:0005381">
    <property type="term" value="F:iron ion transmembrane transporter activity"/>
    <property type="evidence" value="ECO:0007669"/>
    <property type="project" value="TreeGrafter"/>
</dbReference>
<feature type="transmembrane region" description="Helical" evidence="7">
    <location>
        <begin position="153"/>
        <end position="172"/>
    </location>
</feature>
<gene>
    <name evidence="8" type="ORF">ONB1V03_LOCUS3436</name>
</gene>
<dbReference type="AlphaFoldDB" id="A0A7R9LI26"/>
<feature type="transmembrane region" description="Helical" evidence="7">
    <location>
        <begin position="179"/>
        <end position="197"/>
    </location>
</feature>
<keyword evidence="6 7" id="KW-0472">Membrane</keyword>
<evidence type="ECO:0000256" key="5">
    <source>
        <dbReference type="ARBA" id="ARBA00022989"/>
    </source>
</evidence>
<evidence type="ECO:0000313" key="9">
    <source>
        <dbReference type="Proteomes" id="UP000728032"/>
    </source>
</evidence>
<evidence type="ECO:0000256" key="3">
    <source>
        <dbReference type="ARBA" id="ARBA00022448"/>
    </source>
</evidence>
<dbReference type="GO" id="GO:0005384">
    <property type="term" value="F:manganese ion transmembrane transporter activity"/>
    <property type="evidence" value="ECO:0007669"/>
    <property type="project" value="TreeGrafter"/>
</dbReference>
<feature type="transmembrane region" description="Helical" evidence="7">
    <location>
        <begin position="265"/>
        <end position="287"/>
    </location>
</feature>
<accession>A0A7R9LI26</accession>
<feature type="transmembrane region" description="Helical" evidence="7">
    <location>
        <begin position="78"/>
        <end position="100"/>
    </location>
</feature>
<comment type="similarity">
    <text evidence="2">Belongs to the NRAMP family.</text>
</comment>
<feature type="transmembrane region" description="Helical" evidence="7">
    <location>
        <begin position="336"/>
        <end position="357"/>
    </location>
</feature>
<evidence type="ECO:0000256" key="2">
    <source>
        <dbReference type="ARBA" id="ARBA00006670"/>
    </source>
</evidence>
<feature type="transmembrane region" description="Helical" evidence="7">
    <location>
        <begin position="388"/>
        <end position="407"/>
    </location>
</feature>
<dbReference type="EMBL" id="CAJPVJ010001008">
    <property type="protein sequence ID" value="CAG2163875.1"/>
    <property type="molecule type" value="Genomic_DNA"/>
</dbReference>
<feature type="transmembrane region" description="Helical" evidence="7">
    <location>
        <begin position="455"/>
        <end position="486"/>
    </location>
</feature>
<dbReference type="PANTHER" id="PTHR11706">
    <property type="entry name" value="SOLUTE CARRIER PROTEIN FAMILY 11 MEMBER"/>
    <property type="match status" value="1"/>
</dbReference>
<dbReference type="InterPro" id="IPR001046">
    <property type="entry name" value="NRAMP_fam"/>
</dbReference>
<feature type="transmembrane region" description="Helical" evidence="7">
    <location>
        <begin position="419"/>
        <end position="443"/>
    </location>
</feature>
<feature type="transmembrane region" description="Helical" evidence="7">
    <location>
        <begin position="225"/>
        <end position="244"/>
    </location>
</feature>
<dbReference type="GO" id="GO:0010008">
    <property type="term" value="C:endosome membrane"/>
    <property type="evidence" value="ECO:0007669"/>
    <property type="project" value="TreeGrafter"/>
</dbReference>
<evidence type="ECO:0000256" key="7">
    <source>
        <dbReference type="SAM" id="Phobius"/>
    </source>
</evidence>
<keyword evidence="9" id="KW-1185">Reference proteome</keyword>
<evidence type="ECO:0000256" key="6">
    <source>
        <dbReference type="ARBA" id="ARBA00023136"/>
    </source>
</evidence>
<organism evidence="8">
    <name type="scientific">Oppiella nova</name>
    <dbReference type="NCBI Taxonomy" id="334625"/>
    <lineage>
        <taxon>Eukaryota</taxon>
        <taxon>Metazoa</taxon>
        <taxon>Ecdysozoa</taxon>
        <taxon>Arthropoda</taxon>
        <taxon>Chelicerata</taxon>
        <taxon>Arachnida</taxon>
        <taxon>Acari</taxon>
        <taxon>Acariformes</taxon>
        <taxon>Sarcoptiformes</taxon>
        <taxon>Oribatida</taxon>
        <taxon>Brachypylina</taxon>
        <taxon>Oppioidea</taxon>
        <taxon>Oppiidae</taxon>
        <taxon>Oppiella</taxon>
    </lineage>
</organism>
<dbReference type="OrthoDB" id="409173at2759"/>
<proteinExistence type="inferred from homology"/>
<sequence length="528" mass="59074">MKIENNIIQDERNGKKTKELDTYFTEEVPVPHSDNYSFSWRRLLAFTGPGFLMSIAYLDPGNIESDLKSGAVAKYRLLWVLVSSTIVGLFLQRLSARIGVVTGKHLAEIGFRRYPKLPRLLLWIMSEIAIIGSDMQEVIGTAVSIYLLSNRVIPLYAGVLLTILDTFSFLLLDKYGLRKLEVFFGLLILIMVGTFGYEFVKVKPLASDIAKGIVIPYCQDCDRDALLQAVGIIGAIIMPHNLYLHSALVKSRRVDRKIKEEVNDANRYVFIEAVIALGVSLIINISVTSVFAHEIFGKTNAEVLEVCSATNNSLFDIDSFENNTEPFEADIYKAGIYMGCQFGAFAMYIWAIGIFAAGQSSTMTGTYSGQFVMEGFLNLKWSRWKRVLLTRTIAIGPTLAVTLSSDIQHLTGMNDYLNALMSLMLPFALLPTLTFTCSARVMGVFANGRVVKGNLLIYIIVAIFGFFYALFTLYLVVCYSVVLFSIDWPNSLPFGQYFREVSGTEYEYIDHIKSDPIPLSDPLPLSRL</sequence>
<dbReference type="NCBIfam" id="TIGR01197">
    <property type="entry name" value="nramp"/>
    <property type="match status" value="1"/>
</dbReference>
<evidence type="ECO:0000256" key="1">
    <source>
        <dbReference type="ARBA" id="ARBA00004141"/>
    </source>
</evidence>
<dbReference type="Proteomes" id="UP000728032">
    <property type="component" value="Unassembled WGS sequence"/>
</dbReference>
<dbReference type="Pfam" id="PF01566">
    <property type="entry name" value="Nramp"/>
    <property type="match status" value="1"/>
</dbReference>
<keyword evidence="4 7" id="KW-0812">Transmembrane</keyword>
<dbReference type="PRINTS" id="PR00447">
    <property type="entry name" value="NATRESASSCMP"/>
</dbReference>
<reference evidence="8" key="1">
    <citation type="submission" date="2020-11" db="EMBL/GenBank/DDBJ databases">
        <authorList>
            <person name="Tran Van P."/>
        </authorList>
    </citation>
    <scope>NUCLEOTIDE SEQUENCE</scope>
</reference>
<evidence type="ECO:0000313" key="8">
    <source>
        <dbReference type="EMBL" id="CAD7642140.1"/>
    </source>
</evidence>